<keyword evidence="1" id="KW-0472">Membrane</keyword>
<gene>
    <name evidence="2" type="ORF">FHR75_004330</name>
</gene>
<accession>A0A7W4TQY8</accession>
<reference evidence="2 3" key="1">
    <citation type="submission" date="2020-08" db="EMBL/GenBank/DDBJ databases">
        <title>The Agave Microbiome: Exploring the role of microbial communities in plant adaptations to desert environments.</title>
        <authorList>
            <person name="Partida-Martinez L.P."/>
        </authorList>
    </citation>
    <scope>NUCLEOTIDE SEQUENCE [LARGE SCALE GENOMIC DNA]</scope>
    <source>
        <strain evidence="2 3">AS2.23</strain>
    </source>
</reference>
<feature type="transmembrane region" description="Helical" evidence="1">
    <location>
        <begin position="12"/>
        <end position="32"/>
    </location>
</feature>
<evidence type="ECO:0000313" key="3">
    <source>
        <dbReference type="Proteomes" id="UP000533269"/>
    </source>
</evidence>
<dbReference type="RefSeq" id="WP_260151323.1">
    <property type="nucleotide sequence ID" value="NZ_JACHVY010000008.1"/>
</dbReference>
<reference evidence="2 3" key="2">
    <citation type="submission" date="2020-08" db="EMBL/GenBank/DDBJ databases">
        <authorList>
            <person name="Partida-Martinez L."/>
            <person name="Huntemann M."/>
            <person name="Clum A."/>
            <person name="Wang J."/>
            <person name="Palaniappan K."/>
            <person name="Ritter S."/>
            <person name="Chen I.-M."/>
            <person name="Stamatis D."/>
            <person name="Reddy T."/>
            <person name="O'Malley R."/>
            <person name="Daum C."/>
            <person name="Shapiro N."/>
            <person name="Ivanova N."/>
            <person name="Kyrpides N."/>
            <person name="Woyke T."/>
        </authorList>
    </citation>
    <scope>NUCLEOTIDE SEQUENCE [LARGE SCALE GENOMIC DNA]</scope>
    <source>
        <strain evidence="2 3">AS2.23</strain>
    </source>
</reference>
<sequence length="41" mass="4298">MRLDHPGRASALAAAADVVVRVVGFGVVRFGVVRAEHGTPR</sequence>
<comment type="caution">
    <text evidence="2">The sequence shown here is derived from an EMBL/GenBank/DDBJ whole genome shotgun (WGS) entry which is preliminary data.</text>
</comment>
<evidence type="ECO:0000313" key="2">
    <source>
        <dbReference type="EMBL" id="MBB2903488.1"/>
    </source>
</evidence>
<protein>
    <submittedName>
        <fullName evidence="2">Uncharacterized protein</fullName>
    </submittedName>
</protein>
<keyword evidence="1" id="KW-1133">Transmembrane helix</keyword>
<dbReference type="AlphaFoldDB" id="A0A7W4TQY8"/>
<name>A0A7W4TQY8_KINRA</name>
<proteinExistence type="predicted"/>
<organism evidence="2 3">
    <name type="scientific">Kineococcus radiotolerans</name>
    <dbReference type="NCBI Taxonomy" id="131568"/>
    <lineage>
        <taxon>Bacteria</taxon>
        <taxon>Bacillati</taxon>
        <taxon>Actinomycetota</taxon>
        <taxon>Actinomycetes</taxon>
        <taxon>Kineosporiales</taxon>
        <taxon>Kineosporiaceae</taxon>
        <taxon>Kineococcus</taxon>
    </lineage>
</organism>
<keyword evidence="1" id="KW-0812">Transmembrane</keyword>
<dbReference type="Proteomes" id="UP000533269">
    <property type="component" value="Unassembled WGS sequence"/>
</dbReference>
<dbReference type="EMBL" id="JACHVY010000008">
    <property type="protein sequence ID" value="MBB2903488.1"/>
    <property type="molecule type" value="Genomic_DNA"/>
</dbReference>
<evidence type="ECO:0000256" key="1">
    <source>
        <dbReference type="SAM" id="Phobius"/>
    </source>
</evidence>